<evidence type="ECO:0000313" key="4">
    <source>
        <dbReference type="Proteomes" id="UP000733744"/>
    </source>
</evidence>
<accession>A0ABY3CEV0</accession>
<dbReference type="InterPro" id="IPR050194">
    <property type="entry name" value="Glycosyltransferase_grp1"/>
</dbReference>
<sequence>MKILIHGINFSPELIGIGKYSAEMAEWLVAQGHEVRVVTAPPYYPQWQIGEGYANRWLRERRRQPRDKNGLVVYRCPLWIPAKPSGLTRLLHLASFALSSFPVMLRQIFWRPDMVLVVEPPFFCAPQAWLTARLSGAKAWLHIQDFEVDVAFDLGILRADWLKRCILIAERLILRRFDRVSTISVKMLEKLGSKGVTYDRTFLFPNWVDLSEIHPLDSTNEFRSRWGILPSKIVALYSGNMGEKQGLEIILEAAIKLEESSDVQLVLCGDGAAKSRLQEKYASLKNVLWLPLQPLEMLNELLNMADVHLLPQRADVADLVMPSKLLGILASGRPVLATAHPDTQVGRIVSQCGAVSIPDNADAFSDLLKSLAANPVERRRLGRAGRRIAEQQFSREVVLRKFERELKVICRA</sequence>
<proteinExistence type="predicted"/>
<dbReference type="CDD" id="cd03794">
    <property type="entry name" value="GT4_WbuB-like"/>
    <property type="match status" value="1"/>
</dbReference>
<evidence type="ECO:0000313" key="3">
    <source>
        <dbReference type="EMBL" id="TRX01775.1"/>
    </source>
</evidence>
<dbReference type="Proteomes" id="UP000733744">
    <property type="component" value="Unassembled WGS sequence"/>
</dbReference>
<dbReference type="NCBIfam" id="NF007640">
    <property type="entry name" value="PRK10307.1"/>
    <property type="match status" value="1"/>
</dbReference>
<evidence type="ECO:0000259" key="1">
    <source>
        <dbReference type="Pfam" id="PF00534"/>
    </source>
</evidence>
<keyword evidence="4" id="KW-1185">Reference proteome</keyword>
<dbReference type="EMBL" id="RYFG02000018">
    <property type="protein sequence ID" value="TRX01775.1"/>
    <property type="molecule type" value="Genomic_DNA"/>
</dbReference>
<comment type="caution">
    <text evidence="3">The sequence shown here is derived from an EMBL/GenBank/DDBJ whole genome shotgun (WGS) entry which is preliminary data.</text>
</comment>
<feature type="domain" description="Glycosyltransferase subfamily 4-like N-terminal" evidence="2">
    <location>
        <begin position="16"/>
        <end position="207"/>
    </location>
</feature>
<feature type="domain" description="Glycosyl transferase family 1" evidence="1">
    <location>
        <begin position="220"/>
        <end position="387"/>
    </location>
</feature>
<dbReference type="InterPro" id="IPR001296">
    <property type="entry name" value="Glyco_trans_1"/>
</dbReference>
<dbReference type="PANTHER" id="PTHR45947:SF3">
    <property type="entry name" value="SULFOQUINOVOSYL TRANSFERASE SQD2"/>
    <property type="match status" value="1"/>
</dbReference>
<dbReference type="Pfam" id="PF13579">
    <property type="entry name" value="Glyco_trans_4_4"/>
    <property type="match status" value="1"/>
</dbReference>
<dbReference type="InterPro" id="IPR028098">
    <property type="entry name" value="Glyco_trans_4-like_N"/>
</dbReference>
<dbReference type="Gene3D" id="3.40.50.2000">
    <property type="entry name" value="Glycogen Phosphorylase B"/>
    <property type="match status" value="2"/>
</dbReference>
<dbReference type="RefSeq" id="WP_127028993.1">
    <property type="nucleotide sequence ID" value="NZ_RYFG02000018.1"/>
</dbReference>
<dbReference type="Pfam" id="PF00534">
    <property type="entry name" value="Glycos_transf_1"/>
    <property type="match status" value="1"/>
</dbReference>
<gene>
    <name evidence="3" type="primary">wcaI</name>
    <name evidence="3" type="ORF">EKO24_003315</name>
</gene>
<reference evidence="3 4" key="1">
    <citation type="journal article" date="2019" name="Antonie Van Leeuwenhoek">
        <title>Description of 'Ca. Methylobacter oryzae' KRF1, a novel species from the environmentally important Methylobacter clade 2.</title>
        <authorList>
            <person name="Khatri K."/>
            <person name="Mohite J.A."/>
            <person name="Pandit P.S."/>
            <person name="Bahulikar R."/>
            <person name="Rahalkar M.C."/>
        </authorList>
    </citation>
    <scope>NUCLEOTIDE SEQUENCE [LARGE SCALE GENOMIC DNA]</scope>
    <source>
        <strain evidence="3 4">KRF1</strain>
    </source>
</reference>
<dbReference type="SUPFAM" id="SSF53756">
    <property type="entry name" value="UDP-Glycosyltransferase/glycogen phosphorylase"/>
    <property type="match status" value="1"/>
</dbReference>
<protein>
    <submittedName>
        <fullName evidence="3">Colanic acid biosynthesis glycosyltransferase WcaI</fullName>
    </submittedName>
</protein>
<name>A0ABY3CEV0_9GAMM</name>
<evidence type="ECO:0000259" key="2">
    <source>
        <dbReference type="Pfam" id="PF13579"/>
    </source>
</evidence>
<organism evidence="3 4">
    <name type="scientific">Candidatus Methylobacter oryzae</name>
    <dbReference type="NCBI Taxonomy" id="2497749"/>
    <lineage>
        <taxon>Bacteria</taxon>
        <taxon>Pseudomonadati</taxon>
        <taxon>Pseudomonadota</taxon>
        <taxon>Gammaproteobacteria</taxon>
        <taxon>Methylococcales</taxon>
        <taxon>Methylococcaceae</taxon>
        <taxon>Methylobacter</taxon>
    </lineage>
</organism>
<dbReference type="PANTHER" id="PTHR45947">
    <property type="entry name" value="SULFOQUINOVOSYL TRANSFERASE SQD2"/>
    <property type="match status" value="1"/>
</dbReference>